<organism evidence="1 2">
    <name type="scientific">Cellvibrio zantedeschiae</name>
    <dbReference type="NCBI Taxonomy" id="1237077"/>
    <lineage>
        <taxon>Bacteria</taxon>
        <taxon>Pseudomonadati</taxon>
        <taxon>Pseudomonadota</taxon>
        <taxon>Gammaproteobacteria</taxon>
        <taxon>Cellvibrionales</taxon>
        <taxon>Cellvibrionaceae</taxon>
        <taxon>Cellvibrio</taxon>
    </lineage>
</organism>
<proteinExistence type="predicted"/>
<reference evidence="2" key="1">
    <citation type="journal article" date="2019" name="Int. J. Syst. Evol. Microbiol.">
        <title>The Global Catalogue of Microorganisms (GCM) 10K type strain sequencing project: providing services to taxonomists for standard genome sequencing and annotation.</title>
        <authorList>
            <consortium name="The Broad Institute Genomics Platform"/>
            <consortium name="The Broad Institute Genome Sequencing Center for Infectious Disease"/>
            <person name="Wu L."/>
            <person name="Ma J."/>
        </authorList>
    </citation>
    <scope>NUCLEOTIDE SEQUENCE [LARGE SCALE GENOMIC DNA]</scope>
    <source>
        <strain evidence="2">KCTC 32239</strain>
    </source>
</reference>
<accession>A0ABQ3B6F8</accession>
<keyword evidence="2" id="KW-1185">Reference proteome</keyword>
<gene>
    <name evidence="1" type="ORF">GCM10011613_27900</name>
</gene>
<comment type="caution">
    <text evidence="1">The sequence shown here is derived from an EMBL/GenBank/DDBJ whole genome shotgun (WGS) entry which is preliminary data.</text>
</comment>
<dbReference type="RefSeq" id="WP_189419701.1">
    <property type="nucleotide sequence ID" value="NZ_BMYZ01000003.1"/>
</dbReference>
<evidence type="ECO:0000313" key="1">
    <source>
        <dbReference type="EMBL" id="GGY81651.1"/>
    </source>
</evidence>
<sequence length="55" mass="6041">MTDVDGINNIELSLVDARTGIELRNIHVEFSGKLDLYSVLAKKINAGFLDETGAY</sequence>
<name>A0ABQ3B6F8_9GAMM</name>
<protein>
    <submittedName>
        <fullName evidence="1">Uncharacterized protein</fullName>
    </submittedName>
</protein>
<dbReference type="Proteomes" id="UP000619761">
    <property type="component" value="Unassembled WGS sequence"/>
</dbReference>
<evidence type="ECO:0000313" key="2">
    <source>
        <dbReference type="Proteomes" id="UP000619761"/>
    </source>
</evidence>
<dbReference type="EMBL" id="BMYZ01000003">
    <property type="protein sequence ID" value="GGY81651.1"/>
    <property type="molecule type" value="Genomic_DNA"/>
</dbReference>